<proteinExistence type="predicted"/>
<feature type="transmembrane region" description="Helical" evidence="2">
    <location>
        <begin position="55"/>
        <end position="80"/>
    </location>
</feature>
<dbReference type="Proteomes" id="UP001317870">
    <property type="component" value="Chromosome"/>
</dbReference>
<keyword evidence="2" id="KW-1133">Transmembrane helix</keyword>
<reference evidence="3 4" key="1">
    <citation type="submission" date="2022-11" db="EMBL/GenBank/DDBJ databases">
        <title>Genome Sequencing of Nocardia sp. ON39_IFM12276 and assembly.</title>
        <authorList>
            <person name="Shimojima M."/>
            <person name="Toyokawa M."/>
            <person name="Uesaka K."/>
        </authorList>
    </citation>
    <scope>NUCLEOTIDE SEQUENCE [LARGE SCALE GENOMIC DNA]</scope>
    <source>
        <strain evidence="3 4">IFM 12276</strain>
    </source>
</reference>
<evidence type="ECO:0000256" key="1">
    <source>
        <dbReference type="SAM" id="MobiDB-lite"/>
    </source>
</evidence>
<evidence type="ECO:0000313" key="3">
    <source>
        <dbReference type="EMBL" id="BDT98562.1"/>
    </source>
</evidence>
<feature type="region of interest" description="Disordered" evidence="1">
    <location>
        <begin position="1"/>
        <end position="50"/>
    </location>
</feature>
<dbReference type="EMBL" id="AP026978">
    <property type="protein sequence ID" value="BDT98562.1"/>
    <property type="molecule type" value="Genomic_DNA"/>
</dbReference>
<keyword evidence="2" id="KW-0472">Membrane</keyword>
<keyword evidence="4" id="KW-1185">Reference proteome</keyword>
<protein>
    <submittedName>
        <fullName evidence="3">Uncharacterized protein</fullName>
    </submittedName>
</protein>
<gene>
    <name evidence="3" type="ORF">IFM12276_15910</name>
</gene>
<name>A0ABM8CUB9_9NOCA</name>
<evidence type="ECO:0000313" key="4">
    <source>
        <dbReference type="Proteomes" id="UP001317870"/>
    </source>
</evidence>
<sequence length="170" mass="18071">MATEPASQPHRDKTAAPSSLDLPAEQPTGNARTESAAGEDEHTRETDTTTRSGRYALTAALCAALISSIVSASAAVYVTVNKADRDERLALVQVALKNRKDAYHDFLASAYGFVAQVGAMAGYLRVTDLDGFRTGMTVFADRLVAFMAAADLASMASSEDMYALLQNSRS</sequence>
<accession>A0ABM8CUB9</accession>
<keyword evidence="2" id="KW-0812">Transmembrane</keyword>
<organism evidence="3 4">
    <name type="scientific">Nocardia sputorum</name>
    <dbReference type="NCBI Taxonomy" id="2984338"/>
    <lineage>
        <taxon>Bacteria</taxon>
        <taxon>Bacillati</taxon>
        <taxon>Actinomycetota</taxon>
        <taxon>Actinomycetes</taxon>
        <taxon>Mycobacteriales</taxon>
        <taxon>Nocardiaceae</taxon>
        <taxon>Nocardia</taxon>
    </lineage>
</organism>
<feature type="compositionally biased region" description="Basic and acidic residues" evidence="1">
    <location>
        <begin position="39"/>
        <end position="48"/>
    </location>
</feature>
<evidence type="ECO:0000256" key="2">
    <source>
        <dbReference type="SAM" id="Phobius"/>
    </source>
</evidence>